<dbReference type="EMBL" id="AP022567">
    <property type="protein sequence ID" value="BBX33616.1"/>
    <property type="molecule type" value="Genomic_DNA"/>
</dbReference>
<dbReference type="RefSeq" id="WP_036431318.1">
    <property type="nucleotide sequence ID" value="NZ_AP022567.1"/>
</dbReference>
<gene>
    <name evidence="2" type="ORF">MMAGJ_28980</name>
</gene>
<reference evidence="2 3" key="1">
    <citation type="journal article" date="2019" name="Emerg. Microbes Infect.">
        <title>Comprehensive subspecies identification of 175 nontuberculous mycobacteria species based on 7547 genomic profiles.</title>
        <authorList>
            <person name="Matsumoto Y."/>
            <person name="Kinjo T."/>
            <person name="Motooka D."/>
            <person name="Nabeya D."/>
            <person name="Jung N."/>
            <person name="Uechi K."/>
            <person name="Horii T."/>
            <person name="Iida T."/>
            <person name="Fujita J."/>
            <person name="Nakamura S."/>
        </authorList>
    </citation>
    <scope>NUCLEOTIDE SEQUENCE [LARGE SCALE GENOMIC DNA]</scope>
    <source>
        <strain evidence="2 3">JCM 12375</strain>
    </source>
</reference>
<sequence length="261" mass="28363">MNTPTAPYNPPVGRWKRPKLPTLDGSGTDTYVRGTTLIGTLDDSSALDTWKTRQLVRAARSARLTDDLSATDLLDTDEPAIDPLVLRDYLDAPRESVPAPYREYVDAFYEALGAAGLTIDHAYTNTWLMHTATGSVTRVWRVVAAPDGITRAPLILRTSATVSHGALQDAISAVLAADSTYRLNASHDAWDAVSPMFPRTAVLMHLPTKVETPTATLSLIDLDEARLNLDTALAVRAARSDAKHTVLGRRVRVYADGTVEN</sequence>
<evidence type="ECO:0000313" key="3">
    <source>
        <dbReference type="Proteomes" id="UP000465622"/>
    </source>
</evidence>
<name>A0ABM7HST6_MYCME</name>
<organism evidence="2 3">
    <name type="scientific">Mycolicibacterium mageritense</name>
    <name type="common">Mycobacterium mageritense</name>
    <dbReference type="NCBI Taxonomy" id="53462"/>
    <lineage>
        <taxon>Bacteria</taxon>
        <taxon>Bacillati</taxon>
        <taxon>Actinomycetota</taxon>
        <taxon>Actinomycetes</taxon>
        <taxon>Mycobacteriales</taxon>
        <taxon>Mycobacteriaceae</taxon>
        <taxon>Mycolicibacterium</taxon>
    </lineage>
</organism>
<accession>A0ABM7HST6</accession>
<proteinExistence type="predicted"/>
<protein>
    <submittedName>
        <fullName evidence="2">Uncharacterized protein</fullName>
    </submittedName>
</protein>
<keyword evidence="3" id="KW-1185">Reference proteome</keyword>
<evidence type="ECO:0000256" key="1">
    <source>
        <dbReference type="SAM" id="MobiDB-lite"/>
    </source>
</evidence>
<dbReference type="Proteomes" id="UP000465622">
    <property type="component" value="Chromosome"/>
</dbReference>
<feature type="region of interest" description="Disordered" evidence="1">
    <location>
        <begin position="1"/>
        <end position="20"/>
    </location>
</feature>
<evidence type="ECO:0000313" key="2">
    <source>
        <dbReference type="EMBL" id="BBX33616.1"/>
    </source>
</evidence>